<dbReference type="HAMAP" id="MF_00123">
    <property type="entry name" value="Arg_tRNA_synth"/>
    <property type="match status" value="1"/>
</dbReference>
<dbReference type="SUPFAM" id="SSF55190">
    <property type="entry name" value="Arginyl-tRNA synthetase (ArgRS), N-terminal 'additional' domain"/>
    <property type="match status" value="1"/>
</dbReference>
<gene>
    <name evidence="13" type="ORF">UFOPK1722_01441</name>
</gene>
<dbReference type="Gene3D" id="1.10.730.10">
    <property type="entry name" value="Isoleucyl-tRNA Synthetase, Domain 1"/>
    <property type="match status" value="1"/>
</dbReference>
<dbReference type="PANTHER" id="PTHR11956">
    <property type="entry name" value="ARGINYL-TRNA SYNTHETASE"/>
    <property type="match status" value="1"/>
</dbReference>
<dbReference type="PANTHER" id="PTHR11956:SF5">
    <property type="entry name" value="ARGININE--TRNA LIGASE, CYTOPLASMIC"/>
    <property type="match status" value="1"/>
</dbReference>
<dbReference type="Pfam" id="PF05746">
    <property type="entry name" value="DALR_1"/>
    <property type="match status" value="1"/>
</dbReference>
<evidence type="ECO:0000259" key="12">
    <source>
        <dbReference type="SMART" id="SM01016"/>
    </source>
</evidence>
<dbReference type="SMART" id="SM00836">
    <property type="entry name" value="DALR_1"/>
    <property type="match status" value="1"/>
</dbReference>
<dbReference type="FunFam" id="1.10.730.10:FF:000008">
    <property type="entry name" value="Arginine--tRNA ligase"/>
    <property type="match status" value="1"/>
</dbReference>
<organism evidence="13">
    <name type="scientific">freshwater metagenome</name>
    <dbReference type="NCBI Taxonomy" id="449393"/>
    <lineage>
        <taxon>unclassified sequences</taxon>
        <taxon>metagenomes</taxon>
        <taxon>ecological metagenomes</taxon>
    </lineage>
</organism>
<comment type="similarity">
    <text evidence="2">Belongs to the class-I aminoacyl-tRNA synthetase family.</text>
</comment>
<dbReference type="InterPro" id="IPR036695">
    <property type="entry name" value="Arg-tRNA-synth_N_sf"/>
</dbReference>
<evidence type="ECO:0000256" key="4">
    <source>
        <dbReference type="ARBA" id="ARBA00022490"/>
    </source>
</evidence>
<dbReference type="InterPro" id="IPR001412">
    <property type="entry name" value="aa-tRNA-synth_I_CS"/>
</dbReference>
<dbReference type="PRINTS" id="PR01038">
    <property type="entry name" value="TRNASYNTHARG"/>
</dbReference>
<evidence type="ECO:0000256" key="7">
    <source>
        <dbReference type="ARBA" id="ARBA00022840"/>
    </source>
</evidence>
<dbReference type="SMART" id="SM01016">
    <property type="entry name" value="Arg_tRNA_synt_N"/>
    <property type="match status" value="1"/>
</dbReference>
<dbReference type="InterPro" id="IPR008909">
    <property type="entry name" value="DALR_anticod-bd"/>
</dbReference>
<keyword evidence="6" id="KW-0547">Nucleotide-binding</keyword>
<reference evidence="13" key="1">
    <citation type="submission" date="2020-05" db="EMBL/GenBank/DDBJ databases">
        <authorList>
            <person name="Chiriac C."/>
            <person name="Salcher M."/>
            <person name="Ghai R."/>
            <person name="Kavagutti S V."/>
        </authorList>
    </citation>
    <scope>NUCLEOTIDE SEQUENCE</scope>
</reference>
<proteinExistence type="inferred from homology"/>
<dbReference type="CDD" id="cd07956">
    <property type="entry name" value="Anticodon_Ia_Arg"/>
    <property type="match status" value="1"/>
</dbReference>
<dbReference type="EMBL" id="CAEZTS010000144">
    <property type="protein sequence ID" value="CAB4587449.1"/>
    <property type="molecule type" value="Genomic_DNA"/>
</dbReference>
<keyword evidence="4" id="KW-0963">Cytoplasm</keyword>
<dbReference type="Pfam" id="PF00750">
    <property type="entry name" value="tRNA-synt_1d"/>
    <property type="match status" value="1"/>
</dbReference>
<dbReference type="CDD" id="cd00671">
    <property type="entry name" value="ArgRS_core"/>
    <property type="match status" value="1"/>
</dbReference>
<dbReference type="FunFam" id="3.40.50.620:FF:000116">
    <property type="entry name" value="Arginine--tRNA ligase"/>
    <property type="match status" value="1"/>
</dbReference>
<dbReference type="InterPro" id="IPR035684">
    <property type="entry name" value="ArgRS_core"/>
</dbReference>
<dbReference type="NCBIfam" id="TIGR00456">
    <property type="entry name" value="argS"/>
    <property type="match status" value="1"/>
</dbReference>
<feature type="domain" description="Arginyl tRNA synthetase N-terminal" evidence="12">
    <location>
        <begin position="6"/>
        <end position="86"/>
    </location>
</feature>
<evidence type="ECO:0000256" key="5">
    <source>
        <dbReference type="ARBA" id="ARBA00022598"/>
    </source>
</evidence>
<dbReference type="GO" id="GO:0004814">
    <property type="term" value="F:arginine-tRNA ligase activity"/>
    <property type="evidence" value="ECO:0007669"/>
    <property type="project" value="UniProtKB-EC"/>
</dbReference>
<sequence length="577" mass="62823">MADPLHILADRLRVAFDAVAGRAGVDPVIRPSEHADAQANGALALAKELGRSPREVAQAVLDACGGLPGVCSSVEVAGPGFLNLVLDNSFLAGELSNVACDERLGVGVVAARKVIIDYSAPNVAKEMHVGHLRTTVIGDALVRLMEHVGHEVIRENHIGDWGTPFGMLIEHLLDLGETQAADHLSLGDLDGFYKQARAKFDADDVFKDRARARVVLLQSGDAETRRLWKLLVDLSTKHFNAVYSLLGILLTDDDLMGESAYNDLLPQVITRLDALGLLRQSDGADVVFPPGYTNRDGDPLPLIVQKGQGGFNYATSDLACVIDRVERIGADLLLYVVGAPQAQHLSMVFDVARMAGWLKDPVEAVHVSFGSVLGSDRKMLKSRSGDPLKFIDLVTEAVARADEAIAAKNPDLPADERARVARMVGIGAVKYADLSTDRVRDYVFDWERMLSFDGNTAPYLQYAHARICSIFRRAGIDRSSVVSASLAVVEPQERDLALKILGFESAILDTLERYSPHRLCTYLYELATTFTAFYEHCPVLKADDQAIRTSRLALCDLTARVMNRGLGLLGIDSPEQM</sequence>
<dbReference type="GO" id="GO:0005737">
    <property type="term" value="C:cytoplasm"/>
    <property type="evidence" value="ECO:0007669"/>
    <property type="project" value="UniProtKB-SubCell"/>
</dbReference>
<dbReference type="PROSITE" id="PS00178">
    <property type="entry name" value="AA_TRNA_LIGASE_I"/>
    <property type="match status" value="1"/>
</dbReference>
<dbReference type="GO" id="GO:0006420">
    <property type="term" value="P:arginyl-tRNA aminoacylation"/>
    <property type="evidence" value="ECO:0007669"/>
    <property type="project" value="InterPro"/>
</dbReference>
<protein>
    <recommendedName>
        <fullName evidence="3">arginine--tRNA ligase</fullName>
        <ecNumber evidence="3">6.1.1.19</ecNumber>
    </recommendedName>
</protein>
<dbReference type="InterPro" id="IPR005148">
    <property type="entry name" value="Arg-tRNA-synth_N"/>
</dbReference>
<evidence type="ECO:0000256" key="9">
    <source>
        <dbReference type="ARBA" id="ARBA00023146"/>
    </source>
</evidence>
<keyword evidence="7" id="KW-0067">ATP-binding</keyword>
<dbReference type="InterPro" id="IPR001278">
    <property type="entry name" value="Arg-tRNA-ligase"/>
</dbReference>
<feature type="domain" description="DALR anticodon binding" evidence="11">
    <location>
        <begin position="460"/>
        <end position="577"/>
    </location>
</feature>
<dbReference type="Gene3D" id="3.40.50.620">
    <property type="entry name" value="HUPs"/>
    <property type="match status" value="1"/>
</dbReference>
<keyword evidence="5" id="KW-0436">Ligase</keyword>
<dbReference type="SUPFAM" id="SSF47323">
    <property type="entry name" value="Anticodon-binding domain of a subclass of class I aminoacyl-tRNA synthetases"/>
    <property type="match status" value="1"/>
</dbReference>
<evidence type="ECO:0000256" key="1">
    <source>
        <dbReference type="ARBA" id="ARBA00004496"/>
    </source>
</evidence>
<evidence type="ECO:0000256" key="2">
    <source>
        <dbReference type="ARBA" id="ARBA00005594"/>
    </source>
</evidence>
<dbReference type="InterPro" id="IPR014729">
    <property type="entry name" value="Rossmann-like_a/b/a_fold"/>
</dbReference>
<keyword evidence="8" id="KW-0648">Protein biosynthesis</keyword>
<dbReference type="Gene3D" id="3.30.1360.70">
    <property type="entry name" value="Arginyl tRNA synthetase N-terminal domain"/>
    <property type="match status" value="1"/>
</dbReference>
<evidence type="ECO:0000256" key="6">
    <source>
        <dbReference type="ARBA" id="ARBA00022741"/>
    </source>
</evidence>
<evidence type="ECO:0000259" key="11">
    <source>
        <dbReference type="SMART" id="SM00836"/>
    </source>
</evidence>
<dbReference type="SUPFAM" id="SSF52374">
    <property type="entry name" value="Nucleotidylyl transferase"/>
    <property type="match status" value="1"/>
</dbReference>
<name>A0A6J6FIB4_9ZZZZ</name>
<comment type="catalytic activity">
    <reaction evidence="10">
        <text>tRNA(Arg) + L-arginine + ATP = L-arginyl-tRNA(Arg) + AMP + diphosphate</text>
        <dbReference type="Rhea" id="RHEA:20301"/>
        <dbReference type="Rhea" id="RHEA-COMP:9658"/>
        <dbReference type="Rhea" id="RHEA-COMP:9673"/>
        <dbReference type="ChEBI" id="CHEBI:30616"/>
        <dbReference type="ChEBI" id="CHEBI:32682"/>
        <dbReference type="ChEBI" id="CHEBI:33019"/>
        <dbReference type="ChEBI" id="CHEBI:78442"/>
        <dbReference type="ChEBI" id="CHEBI:78513"/>
        <dbReference type="ChEBI" id="CHEBI:456215"/>
        <dbReference type="EC" id="6.1.1.19"/>
    </reaction>
</comment>
<evidence type="ECO:0000313" key="13">
    <source>
        <dbReference type="EMBL" id="CAB4587449.1"/>
    </source>
</evidence>
<dbReference type="InterPro" id="IPR009080">
    <property type="entry name" value="tRNAsynth_Ia_anticodon-bd"/>
</dbReference>
<dbReference type="EC" id="6.1.1.19" evidence="3"/>
<evidence type="ECO:0000256" key="8">
    <source>
        <dbReference type="ARBA" id="ARBA00022917"/>
    </source>
</evidence>
<dbReference type="AlphaFoldDB" id="A0A6J6FIB4"/>
<evidence type="ECO:0000256" key="3">
    <source>
        <dbReference type="ARBA" id="ARBA00012837"/>
    </source>
</evidence>
<dbReference type="Pfam" id="PF03485">
    <property type="entry name" value="Arg_tRNA_synt_N"/>
    <property type="match status" value="1"/>
</dbReference>
<accession>A0A6J6FIB4</accession>
<evidence type="ECO:0000256" key="10">
    <source>
        <dbReference type="ARBA" id="ARBA00049339"/>
    </source>
</evidence>
<comment type="subcellular location">
    <subcellularLocation>
        <location evidence="1">Cytoplasm</location>
    </subcellularLocation>
</comment>
<keyword evidence="9" id="KW-0030">Aminoacyl-tRNA synthetase</keyword>
<dbReference type="GO" id="GO:0005524">
    <property type="term" value="F:ATP binding"/>
    <property type="evidence" value="ECO:0007669"/>
    <property type="project" value="UniProtKB-KW"/>
</dbReference>